<protein>
    <submittedName>
        <fullName evidence="1">Uncharacterized protein</fullName>
    </submittedName>
</protein>
<dbReference type="AlphaFoldDB" id="A0A177JWF3"/>
<sequence>MTKPCVHEIQRQHSHLAMMCCGKLPMSPDFALFGTIFEDDNVYHVEISDEYPGPTVFVRVGNFPLDRWPCLTLERAEARAARIVGLRPSARR</sequence>
<dbReference type="EMBL" id="LSTR01000025">
    <property type="protein sequence ID" value="OAH45443.1"/>
    <property type="molecule type" value="Genomic_DNA"/>
</dbReference>
<organism evidence="1 2">
    <name type="scientific">Sphingobium yanoikuyae</name>
    <name type="common">Sphingomonas yanoikuyae</name>
    <dbReference type="NCBI Taxonomy" id="13690"/>
    <lineage>
        <taxon>Bacteria</taxon>
        <taxon>Pseudomonadati</taxon>
        <taxon>Pseudomonadota</taxon>
        <taxon>Alphaproteobacteria</taxon>
        <taxon>Sphingomonadales</taxon>
        <taxon>Sphingomonadaceae</taxon>
        <taxon>Sphingobium</taxon>
    </lineage>
</organism>
<comment type="caution">
    <text evidence="1">The sequence shown here is derived from an EMBL/GenBank/DDBJ whole genome shotgun (WGS) entry which is preliminary data.</text>
</comment>
<dbReference type="RefSeq" id="WP_063976271.1">
    <property type="nucleotide sequence ID" value="NZ_LSTR01000025.1"/>
</dbReference>
<evidence type="ECO:0000313" key="2">
    <source>
        <dbReference type="Proteomes" id="UP000077262"/>
    </source>
</evidence>
<evidence type="ECO:0000313" key="1">
    <source>
        <dbReference type="EMBL" id="OAH45443.1"/>
    </source>
</evidence>
<name>A0A177JWF3_SPHYA</name>
<dbReference type="Proteomes" id="UP000077262">
    <property type="component" value="Unassembled WGS sequence"/>
</dbReference>
<gene>
    <name evidence="1" type="ORF">AX777_17710</name>
</gene>
<reference evidence="1 2" key="1">
    <citation type="submission" date="2016-02" db="EMBL/GenBank/DDBJ databases">
        <authorList>
            <person name="Wen L."/>
            <person name="He K."/>
            <person name="Yang H."/>
        </authorList>
    </citation>
    <scope>NUCLEOTIDE SEQUENCE [LARGE SCALE GENOMIC DNA]</scope>
    <source>
        <strain evidence="1 2">CD09_2</strain>
    </source>
</reference>
<accession>A0A177JWF3</accession>
<proteinExistence type="predicted"/>